<comment type="function">
    <text evidence="1">Component of the eukaryotic translation initiation factor 3 (eIF-3) complex, which is involved in protein synthesis of a specialized repertoire of mRNAs and, together with other initiation factors, stimulates binding of mRNA and methionyl-tRNAi to the 40S ribosome. The eIF-3 complex specifically targets and initiates translation of a subset of mRNAs involved in cell proliferation.</text>
</comment>
<protein>
    <recommendedName>
        <fullName evidence="1">Eukaryotic translation initiation factor 3 subunit K</fullName>
        <shortName evidence="1">eIF3k</shortName>
    </recommendedName>
    <alternativeName>
        <fullName evidence="1">eIF-3 p25</fullName>
    </alternativeName>
</protein>
<dbReference type="Gene3D" id="1.25.40.250">
    <property type="entry name" value="ARM repeat, domain 1"/>
    <property type="match status" value="1"/>
</dbReference>
<evidence type="ECO:0000256" key="1">
    <source>
        <dbReference type="HAMAP-Rule" id="MF_03010"/>
    </source>
</evidence>
<accession>A0A5C5G3I4</accession>
<evidence type="ECO:0000256" key="2">
    <source>
        <dbReference type="SAM" id="MobiDB-lite"/>
    </source>
</evidence>
<reference evidence="3 4" key="1">
    <citation type="submission" date="2019-03" db="EMBL/GenBank/DDBJ databases">
        <title>Rhodosporidium diobovatum UCD-FST 08-225 genome sequencing, assembly, and annotation.</title>
        <authorList>
            <person name="Fakankun I.U."/>
            <person name="Fristensky B."/>
            <person name="Levin D.B."/>
        </authorList>
    </citation>
    <scope>NUCLEOTIDE SEQUENCE [LARGE SCALE GENOMIC DNA]</scope>
    <source>
        <strain evidence="3 4">UCD-FST 08-225</strain>
    </source>
</reference>
<dbReference type="InterPro" id="IPR016020">
    <property type="entry name" value="Transl_init_fac_sub12_N_euk"/>
</dbReference>
<keyword evidence="1" id="KW-0648">Protein biosynthesis</keyword>
<comment type="caution">
    <text evidence="3">The sequence shown here is derived from an EMBL/GenBank/DDBJ whole genome shotgun (WGS) entry which is preliminary data.</text>
</comment>
<dbReference type="GO" id="GO:0033290">
    <property type="term" value="C:eukaryotic 48S preinitiation complex"/>
    <property type="evidence" value="ECO:0007669"/>
    <property type="project" value="UniProtKB-UniRule"/>
</dbReference>
<keyword evidence="1" id="KW-0396">Initiation factor</keyword>
<dbReference type="InterPro" id="IPR016024">
    <property type="entry name" value="ARM-type_fold"/>
</dbReference>
<dbReference type="GO" id="GO:0001732">
    <property type="term" value="P:formation of cytoplasmic translation initiation complex"/>
    <property type="evidence" value="ECO:0007669"/>
    <property type="project" value="UniProtKB-UniRule"/>
</dbReference>
<dbReference type="HAMAP" id="MF_03010">
    <property type="entry name" value="eIF3k"/>
    <property type="match status" value="1"/>
</dbReference>
<dbReference type="InterPro" id="IPR009374">
    <property type="entry name" value="eIF3k"/>
</dbReference>
<dbReference type="GO" id="GO:0006446">
    <property type="term" value="P:regulation of translational initiation"/>
    <property type="evidence" value="ECO:0007669"/>
    <property type="project" value="InterPro"/>
</dbReference>
<dbReference type="STRING" id="5288.A0A5C5G3I4"/>
<dbReference type="GO" id="GO:0003743">
    <property type="term" value="F:translation initiation factor activity"/>
    <property type="evidence" value="ECO:0007669"/>
    <property type="project" value="UniProtKB-UniRule"/>
</dbReference>
<gene>
    <name evidence="3" type="ORF">DMC30DRAFT_391181</name>
</gene>
<dbReference type="GO" id="GO:0005852">
    <property type="term" value="C:eukaryotic translation initiation factor 3 complex"/>
    <property type="evidence" value="ECO:0007669"/>
    <property type="project" value="UniProtKB-UniRule"/>
</dbReference>
<feature type="compositionally biased region" description="Low complexity" evidence="2">
    <location>
        <begin position="237"/>
        <end position="251"/>
    </location>
</feature>
<feature type="region of interest" description="Disordered" evidence="2">
    <location>
        <begin position="100"/>
        <end position="134"/>
    </location>
</feature>
<evidence type="ECO:0000313" key="3">
    <source>
        <dbReference type="EMBL" id="TNY22874.1"/>
    </source>
</evidence>
<proteinExistence type="inferred from homology"/>
<dbReference type="PANTHER" id="PTHR13022:SF0">
    <property type="entry name" value="EUKARYOTIC TRANSLATION INITIATION FACTOR 3 SUBUNIT K"/>
    <property type="match status" value="1"/>
</dbReference>
<comment type="similarity">
    <text evidence="1">Belongs to the eIF-3 subunit K family.</text>
</comment>
<dbReference type="EMBL" id="SOZI01000019">
    <property type="protein sequence ID" value="TNY22874.1"/>
    <property type="molecule type" value="Genomic_DNA"/>
</dbReference>
<evidence type="ECO:0000313" key="4">
    <source>
        <dbReference type="Proteomes" id="UP000311382"/>
    </source>
</evidence>
<dbReference type="GO" id="GO:0003723">
    <property type="term" value="F:RNA binding"/>
    <property type="evidence" value="ECO:0007669"/>
    <property type="project" value="UniProtKB-UniRule"/>
</dbReference>
<comment type="subunit">
    <text evidence="1">Component of the eukaryotic translation initiation factor 3 (eIF-3) complex.</text>
</comment>
<name>A0A5C5G3I4_9BASI</name>
<organism evidence="3 4">
    <name type="scientific">Rhodotorula diobovata</name>
    <dbReference type="NCBI Taxonomy" id="5288"/>
    <lineage>
        <taxon>Eukaryota</taxon>
        <taxon>Fungi</taxon>
        <taxon>Dikarya</taxon>
        <taxon>Basidiomycota</taxon>
        <taxon>Pucciniomycotina</taxon>
        <taxon>Microbotryomycetes</taxon>
        <taxon>Sporidiobolales</taxon>
        <taxon>Sporidiobolaceae</taxon>
        <taxon>Rhodotorula</taxon>
    </lineage>
</organism>
<dbReference type="PANTHER" id="PTHR13022">
    <property type="entry name" value="EUKARYOTIC TRANSLATION INITIATION FACTOR 3 SUBUNIT 11"/>
    <property type="match status" value="1"/>
</dbReference>
<dbReference type="GO" id="GO:0043022">
    <property type="term" value="F:ribosome binding"/>
    <property type="evidence" value="ECO:0007669"/>
    <property type="project" value="InterPro"/>
</dbReference>
<dbReference type="AlphaFoldDB" id="A0A5C5G3I4"/>
<dbReference type="Proteomes" id="UP000311382">
    <property type="component" value="Unassembled WGS sequence"/>
</dbReference>
<dbReference type="OrthoDB" id="337745at2759"/>
<feature type="compositionally biased region" description="Acidic residues" evidence="2">
    <location>
        <begin position="106"/>
        <end position="119"/>
    </location>
</feature>
<feature type="region of interest" description="Disordered" evidence="2">
    <location>
        <begin position="237"/>
        <end position="292"/>
    </location>
</feature>
<keyword evidence="1" id="KW-0963">Cytoplasm</keyword>
<dbReference type="GO" id="GO:0016282">
    <property type="term" value="C:eukaryotic 43S preinitiation complex"/>
    <property type="evidence" value="ECO:0007669"/>
    <property type="project" value="UniProtKB-UniRule"/>
</dbReference>
<comment type="subcellular location">
    <subcellularLocation>
        <location evidence="1">Cytoplasm</location>
    </subcellularLocation>
</comment>
<keyword evidence="4" id="KW-1185">Reference proteome</keyword>
<dbReference type="SUPFAM" id="SSF48371">
    <property type="entry name" value="ARM repeat"/>
    <property type="match status" value="1"/>
</dbReference>
<sequence>MAPTESRPAHIETLISSVDRYNPGNCHLLEDYLQQQLSQGTYDLHANLALLKLYQFNPSILSPSASLSALFLSLTHAPLSPDFTLCLSLLSDSFAVGAALPPAPRDDDDSDDDDDEEDAPAAAKGGGPREPKGEFETVQRLKVLSTLLHARKFRAFWTLVNHASPAASGEEKEEQVRGLVEGLKASATGWDERVRDEVAREVERCFRSVKKETLVAFLGTEGASPLPSLPLCASCSLSSHSTPTPLDSTPPRTRHRPARPGTQLDPQQRRGAHPAEREQHAQGPGDARAHRD</sequence>